<dbReference type="AlphaFoldDB" id="A0A382NYF9"/>
<accession>A0A382NYF9</accession>
<gene>
    <name evidence="1" type="ORF">METZ01_LOCUS317465</name>
</gene>
<organism evidence="1">
    <name type="scientific">marine metagenome</name>
    <dbReference type="NCBI Taxonomy" id="408172"/>
    <lineage>
        <taxon>unclassified sequences</taxon>
        <taxon>metagenomes</taxon>
        <taxon>ecological metagenomes</taxon>
    </lineage>
</organism>
<protein>
    <submittedName>
        <fullName evidence="1">Uncharacterized protein</fullName>
    </submittedName>
</protein>
<name>A0A382NYF9_9ZZZZ</name>
<evidence type="ECO:0000313" key="1">
    <source>
        <dbReference type="EMBL" id="SVC64611.1"/>
    </source>
</evidence>
<reference evidence="1" key="1">
    <citation type="submission" date="2018-05" db="EMBL/GenBank/DDBJ databases">
        <authorList>
            <person name="Lanie J.A."/>
            <person name="Ng W.-L."/>
            <person name="Kazmierczak K.M."/>
            <person name="Andrzejewski T.M."/>
            <person name="Davidsen T.M."/>
            <person name="Wayne K.J."/>
            <person name="Tettelin H."/>
            <person name="Glass J.I."/>
            <person name="Rusch D."/>
            <person name="Podicherti R."/>
            <person name="Tsui H.-C.T."/>
            <person name="Winkler M.E."/>
        </authorList>
    </citation>
    <scope>NUCLEOTIDE SEQUENCE</scope>
</reference>
<dbReference type="EMBL" id="UINC01102754">
    <property type="protein sequence ID" value="SVC64611.1"/>
    <property type="molecule type" value="Genomic_DNA"/>
</dbReference>
<feature type="non-terminal residue" evidence="1">
    <location>
        <position position="56"/>
    </location>
</feature>
<sequence length="56" mass="6738">MLKAHQLIFLNIKFLFLYRLKFLSNLLISLFFDPFPLFEQILVLDPFLYQRSSLAT</sequence>
<proteinExistence type="predicted"/>